<dbReference type="InterPro" id="IPR000719">
    <property type="entry name" value="Prot_kinase_dom"/>
</dbReference>
<dbReference type="EMBL" id="JABCIY010000194">
    <property type="protein sequence ID" value="KAF7189128.1"/>
    <property type="molecule type" value="Genomic_DNA"/>
</dbReference>
<keyword evidence="9" id="KW-1185">Reference proteome</keyword>
<reference evidence="8" key="1">
    <citation type="submission" date="2020-04" db="EMBL/GenBank/DDBJ databases">
        <title>Draft genome resource of the tomato pathogen Pseudocercospora fuligena.</title>
        <authorList>
            <person name="Zaccaron A."/>
        </authorList>
    </citation>
    <scope>NUCLEOTIDE SEQUENCE</scope>
    <source>
        <strain evidence="8">PF001</strain>
    </source>
</reference>
<keyword evidence="4 8" id="KW-0418">Kinase</keyword>
<evidence type="ECO:0000256" key="5">
    <source>
        <dbReference type="ARBA" id="ARBA00022840"/>
    </source>
</evidence>
<dbReference type="GO" id="GO:0004674">
    <property type="term" value="F:protein serine/threonine kinase activity"/>
    <property type="evidence" value="ECO:0007669"/>
    <property type="project" value="UniProtKB-EC"/>
</dbReference>
<dbReference type="SUPFAM" id="SSF56112">
    <property type="entry name" value="Protein kinase-like (PK-like)"/>
    <property type="match status" value="1"/>
</dbReference>
<evidence type="ECO:0000256" key="2">
    <source>
        <dbReference type="ARBA" id="ARBA00022679"/>
    </source>
</evidence>
<feature type="domain" description="Protein kinase" evidence="7">
    <location>
        <begin position="281"/>
        <end position="623"/>
    </location>
</feature>
<dbReference type="Pfam" id="PF00069">
    <property type="entry name" value="Pkinase"/>
    <property type="match status" value="1"/>
</dbReference>
<dbReference type="PANTHER" id="PTHR43671">
    <property type="entry name" value="SERINE/THREONINE-PROTEIN KINASE NEK"/>
    <property type="match status" value="1"/>
</dbReference>
<dbReference type="InterPro" id="IPR050660">
    <property type="entry name" value="NEK_Ser/Thr_kinase"/>
</dbReference>
<dbReference type="AlphaFoldDB" id="A0A8H6RDT8"/>
<evidence type="ECO:0000256" key="3">
    <source>
        <dbReference type="ARBA" id="ARBA00022741"/>
    </source>
</evidence>
<keyword evidence="5" id="KW-0067">ATP-binding</keyword>
<dbReference type="Gene3D" id="1.10.510.10">
    <property type="entry name" value="Transferase(Phosphotransferase) domain 1"/>
    <property type="match status" value="1"/>
</dbReference>
<keyword evidence="2" id="KW-0808">Transferase</keyword>
<name>A0A8H6RDT8_9PEZI</name>
<dbReference type="GO" id="GO:0005524">
    <property type="term" value="F:ATP binding"/>
    <property type="evidence" value="ECO:0007669"/>
    <property type="project" value="UniProtKB-KW"/>
</dbReference>
<evidence type="ECO:0000256" key="6">
    <source>
        <dbReference type="SAM" id="MobiDB-lite"/>
    </source>
</evidence>
<dbReference type="EC" id="2.7.11.1" evidence="1"/>
<comment type="caution">
    <text evidence="8">The sequence shown here is derived from an EMBL/GenBank/DDBJ whole genome shotgun (WGS) entry which is preliminary data.</text>
</comment>
<dbReference type="Proteomes" id="UP000660729">
    <property type="component" value="Unassembled WGS sequence"/>
</dbReference>
<gene>
    <name evidence="8" type="ORF">HII31_09550</name>
</gene>
<feature type="compositionally biased region" description="Acidic residues" evidence="6">
    <location>
        <begin position="659"/>
        <end position="671"/>
    </location>
</feature>
<dbReference type="SMART" id="SM00220">
    <property type="entry name" value="S_TKc"/>
    <property type="match status" value="1"/>
</dbReference>
<dbReference type="PANTHER" id="PTHR43671:SF13">
    <property type="entry name" value="SERINE_THREONINE-PROTEIN KINASE NEK2"/>
    <property type="match status" value="1"/>
</dbReference>
<evidence type="ECO:0000313" key="9">
    <source>
        <dbReference type="Proteomes" id="UP000660729"/>
    </source>
</evidence>
<dbReference type="CDD" id="cd00180">
    <property type="entry name" value="PKc"/>
    <property type="match status" value="1"/>
</dbReference>
<evidence type="ECO:0000256" key="1">
    <source>
        <dbReference type="ARBA" id="ARBA00012513"/>
    </source>
</evidence>
<dbReference type="OrthoDB" id="3648735at2759"/>
<organism evidence="8 9">
    <name type="scientific">Pseudocercospora fuligena</name>
    <dbReference type="NCBI Taxonomy" id="685502"/>
    <lineage>
        <taxon>Eukaryota</taxon>
        <taxon>Fungi</taxon>
        <taxon>Dikarya</taxon>
        <taxon>Ascomycota</taxon>
        <taxon>Pezizomycotina</taxon>
        <taxon>Dothideomycetes</taxon>
        <taxon>Dothideomycetidae</taxon>
        <taxon>Mycosphaerellales</taxon>
        <taxon>Mycosphaerellaceae</taxon>
        <taxon>Pseudocercospora</taxon>
    </lineage>
</organism>
<feature type="region of interest" description="Disordered" evidence="6">
    <location>
        <begin position="656"/>
        <end position="681"/>
    </location>
</feature>
<proteinExistence type="predicted"/>
<evidence type="ECO:0000256" key="4">
    <source>
        <dbReference type="ARBA" id="ARBA00022777"/>
    </source>
</evidence>
<protein>
    <recommendedName>
        <fullName evidence="1">non-specific serine/threonine protein kinase</fullName>
        <ecNumber evidence="1">2.7.11.1</ecNumber>
    </recommendedName>
</protein>
<evidence type="ECO:0000259" key="7">
    <source>
        <dbReference type="PROSITE" id="PS50011"/>
    </source>
</evidence>
<sequence>MEWEPPPGLLIEADVEAREAQFDQRWAQVIESFVAAGYEDPWNLRLLEQYRRALKTFAKYHRSFDIPLRTTSENSRAYLRRLAAVEEGERQASRRVAQSRYRPPLSSVEQEWGTEVADKIRGTEFDAKDVRRAIWETINERFSAAAPSPEIASRFANLYTQLMDNLNSIREPRWYCMEDPAKMTGEQVCDEMELDLKLISINKVWNTELDRLLYKKDRAVRQKHLEAFQKALDDFDKNYRQMRRDVYYGLEPYGPHLPALGRDTAFMKLRVKKDVPGQWKWRACLGEGGGGFASVWLRFDDKGNMIDRMAVKEVLLGENKTQWNDCFFWEGDMAKRIPREHAIAEHVTRSSDSTTIVKPIAYGVYPKYRIIRLYSEYCNLNSLKVLVELYRRHNGDMRRKHGKDVFVPIPERALWSLFECLASALCFMHQGALPKDKRAADHHDVLHRDLKPPNIFRSTHTGSDWPGVPTAKVGDFGCSTWLDHEGAKHTMLGTPGWFAPECHTYDRKDFRVRSEMGTGWNPEPYKNRFSITNASDVWSVGRTLRYAMLQEDDELEAGVLFETQSAQLKFGPNQFSNNAILKPAKARRCYPEKMCELVERCLEQFPEDRIGVNELWAEVQKVVTSSIDEDGGTLKTSAQTRKEMWIEQVDKYLGMATEGDSDYEGSESETSESEKSTSIYV</sequence>
<keyword evidence="3" id="KW-0547">Nucleotide-binding</keyword>
<dbReference type="InterPro" id="IPR011009">
    <property type="entry name" value="Kinase-like_dom_sf"/>
</dbReference>
<dbReference type="PROSITE" id="PS50011">
    <property type="entry name" value="PROTEIN_KINASE_DOM"/>
    <property type="match status" value="1"/>
</dbReference>
<evidence type="ECO:0000313" key="8">
    <source>
        <dbReference type="EMBL" id="KAF7189128.1"/>
    </source>
</evidence>
<accession>A0A8H6RDT8</accession>